<evidence type="ECO:0000256" key="4">
    <source>
        <dbReference type="ARBA" id="ARBA00023136"/>
    </source>
</evidence>
<comment type="subcellular location">
    <subcellularLocation>
        <location evidence="1">Membrane</location>
        <topology evidence="1">Multi-pass membrane protein</topology>
    </subcellularLocation>
</comment>
<evidence type="ECO:0000256" key="1">
    <source>
        <dbReference type="ARBA" id="ARBA00004141"/>
    </source>
</evidence>
<dbReference type="Gramene" id="arahy.Tifrunner.gnm2.ann2.Ah04g004300.1">
    <property type="protein sequence ID" value="arahy.Tifrunner.gnm2.ann2.Ah04g004300.1-CDS"/>
    <property type="gene ID" value="arahy.Tifrunner.gnm2.ann2.Ah04g004300"/>
</dbReference>
<keyword evidence="3 5" id="KW-1133">Transmembrane helix</keyword>
<accession>A0A445DL07</accession>
<feature type="domain" description="Sugar phosphate transporter" evidence="6">
    <location>
        <begin position="23"/>
        <end position="321"/>
    </location>
</feature>
<evidence type="ECO:0000256" key="3">
    <source>
        <dbReference type="ARBA" id="ARBA00022989"/>
    </source>
</evidence>
<evidence type="ECO:0000259" key="6">
    <source>
        <dbReference type="Pfam" id="PF03151"/>
    </source>
</evidence>
<dbReference type="OrthoDB" id="417037at2759"/>
<dbReference type="InterPro" id="IPR004853">
    <property type="entry name" value="Sugar_P_trans_dom"/>
</dbReference>
<dbReference type="Proteomes" id="UP000289738">
    <property type="component" value="Chromosome A04"/>
</dbReference>
<feature type="transmembrane region" description="Helical" evidence="5">
    <location>
        <begin position="110"/>
        <end position="132"/>
    </location>
</feature>
<gene>
    <name evidence="7" type="ORF">Ahy_A04g021633</name>
</gene>
<evidence type="ECO:0000313" key="7">
    <source>
        <dbReference type="EMBL" id="RYR63875.1"/>
    </source>
</evidence>
<proteinExistence type="predicted"/>
<dbReference type="Pfam" id="PF03151">
    <property type="entry name" value="TPT"/>
    <property type="match status" value="1"/>
</dbReference>
<feature type="transmembrane region" description="Helical" evidence="5">
    <location>
        <begin position="52"/>
        <end position="71"/>
    </location>
</feature>
<dbReference type="EMBL" id="SDMP01000004">
    <property type="protein sequence ID" value="RYR63875.1"/>
    <property type="molecule type" value="Genomic_DNA"/>
</dbReference>
<evidence type="ECO:0000313" key="8">
    <source>
        <dbReference type="Proteomes" id="UP000289738"/>
    </source>
</evidence>
<evidence type="ECO:0000256" key="2">
    <source>
        <dbReference type="ARBA" id="ARBA00022692"/>
    </source>
</evidence>
<feature type="transmembrane region" description="Helical" evidence="5">
    <location>
        <begin position="210"/>
        <end position="231"/>
    </location>
</feature>
<reference evidence="7 8" key="1">
    <citation type="submission" date="2019-01" db="EMBL/GenBank/DDBJ databases">
        <title>Sequencing of cultivated peanut Arachis hypogaea provides insights into genome evolution and oil improvement.</title>
        <authorList>
            <person name="Chen X."/>
        </authorList>
    </citation>
    <scope>NUCLEOTIDE SEQUENCE [LARGE SCALE GENOMIC DNA]</scope>
    <source>
        <strain evidence="8">cv. Fuhuasheng</strain>
        <tissue evidence="7">Leaves</tissue>
    </source>
</reference>
<feature type="transmembrane region" description="Helical" evidence="5">
    <location>
        <begin position="153"/>
        <end position="172"/>
    </location>
</feature>
<keyword evidence="4 5" id="KW-0472">Membrane</keyword>
<dbReference type="GO" id="GO:0016020">
    <property type="term" value="C:membrane"/>
    <property type="evidence" value="ECO:0007669"/>
    <property type="project" value="UniProtKB-SubCell"/>
</dbReference>
<feature type="transmembrane region" description="Helical" evidence="5">
    <location>
        <begin position="23"/>
        <end position="40"/>
    </location>
</feature>
<comment type="caution">
    <text evidence="7">The sequence shown here is derived from an EMBL/GenBank/DDBJ whole genome shotgun (WGS) entry which is preliminary data.</text>
</comment>
<evidence type="ECO:0000256" key="5">
    <source>
        <dbReference type="SAM" id="Phobius"/>
    </source>
</evidence>
<protein>
    <recommendedName>
        <fullName evidence="6">Sugar phosphate transporter domain-containing protein</fullName>
    </recommendedName>
</protein>
<feature type="transmembrane region" description="Helical" evidence="5">
    <location>
        <begin position="243"/>
        <end position="267"/>
    </location>
</feature>
<keyword evidence="2 5" id="KW-0812">Transmembrane</keyword>
<dbReference type="AlphaFoldDB" id="A0A445DL07"/>
<keyword evidence="8" id="KW-1185">Reference proteome</keyword>
<dbReference type="PANTHER" id="PTHR11132">
    <property type="entry name" value="SOLUTE CARRIER FAMILY 35"/>
    <property type="match status" value="1"/>
</dbReference>
<sequence>MEHTKLPLSDEIPYKSSSMTRKGAYVALSYMVSSVLLIIFNKAALSSYRFPFTTVMSLSQMACAFVILYVLKSLMIISFTTAESKSSSYNPVMFVPSRTLAQTLPLALPYLLYVVVTMEAVRGINVPMYTTLRRTTIAFTMMMEYFIGGKRHSNIVIISVGVIIFGAFIAGARDLAFDSYGYSIVFIENMCKAVYLTSVSRVGKSTGLNVFGLMWCNVVLCGPILLLWSAFRGELQSTLKFPYLLFPGFQALIFLSCAFTFFMNYIVVLNTTINSALTQAICSNLKDVFTSGFGWLLFGGLPYDLFNVLGQSIGFLGSCLYAYCKTRGK</sequence>
<dbReference type="SMR" id="A0A445DL07"/>
<organism evidence="7 8">
    <name type="scientific">Arachis hypogaea</name>
    <name type="common">Peanut</name>
    <dbReference type="NCBI Taxonomy" id="3818"/>
    <lineage>
        <taxon>Eukaryota</taxon>
        <taxon>Viridiplantae</taxon>
        <taxon>Streptophyta</taxon>
        <taxon>Embryophyta</taxon>
        <taxon>Tracheophyta</taxon>
        <taxon>Spermatophyta</taxon>
        <taxon>Magnoliopsida</taxon>
        <taxon>eudicotyledons</taxon>
        <taxon>Gunneridae</taxon>
        <taxon>Pentapetalae</taxon>
        <taxon>rosids</taxon>
        <taxon>fabids</taxon>
        <taxon>Fabales</taxon>
        <taxon>Fabaceae</taxon>
        <taxon>Papilionoideae</taxon>
        <taxon>50 kb inversion clade</taxon>
        <taxon>dalbergioids sensu lato</taxon>
        <taxon>Dalbergieae</taxon>
        <taxon>Pterocarpus clade</taxon>
        <taxon>Arachis</taxon>
    </lineage>
</organism>
<dbReference type="InterPro" id="IPR050186">
    <property type="entry name" value="TPT_transporter"/>
</dbReference>
<name>A0A445DL07_ARAHY</name>